<accession>A0A9D4J8R6</accession>
<gene>
    <name evidence="2" type="ORF">DPMN_156380</name>
</gene>
<reference evidence="2" key="2">
    <citation type="submission" date="2020-11" db="EMBL/GenBank/DDBJ databases">
        <authorList>
            <person name="McCartney M.A."/>
            <person name="Auch B."/>
            <person name="Kono T."/>
            <person name="Mallez S."/>
            <person name="Becker A."/>
            <person name="Gohl D.M."/>
            <person name="Silverstein K.A.T."/>
            <person name="Koren S."/>
            <person name="Bechman K.B."/>
            <person name="Herman A."/>
            <person name="Abrahante J.E."/>
            <person name="Garbe J."/>
        </authorList>
    </citation>
    <scope>NUCLEOTIDE SEQUENCE</scope>
    <source>
        <strain evidence="2">Duluth1</strain>
        <tissue evidence="2">Whole animal</tissue>
    </source>
</reference>
<comment type="caution">
    <text evidence="2">The sequence shown here is derived from an EMBL/GenBank/DDBJ whole genome shotgun (WGS) entry which is preliminary data.</text>
</comment>
<keyword evidence="3" id="KW-1185">Reference proteome</keyword>
<evidence type="ECO:0000313" key="2">
    <source>
        <dbReference type="EMBL" id="KAH3802700.1"/>
    </source>
</evidence>
<sequence length="53" mass="6300">MPDLRDKCVKWINKHLAQVWNTKELLTLPREMLEMCLKVAVDDLVGFYDSFFV</sequence>
<dbReference type="Pfam" id="PF26017">
    <property type="entry name" value="BACK_BTBD8"/>
    <property type="match status" value="1"/>
</dbReference>
<dbReference type="Proteomes" id="UP000828390">
    <property type="component" value="Unassembled WGS sequence"/>
</dbReference>
<proteinExistence type="predicted"/>
<name>A0A9D4J8R6_DREPO</name>
<evidence type="ECO:0000313" key="3">
    <source>
        <dbReference type="Proteomes" id="UP000828390"/>
    </source>
</evidence>
<dbReference type="EMBL" id="JAIWYP010000007">
    <property type="protein sequence ID" value="KAH3802700.1"/>
    <property type="molecule type" value="Genomic_DNA"/>
</dbReference>
<dbReference type="InterPro" id="IPR043225">
    <property type="entry name" value="BACK_BTBD8"/>
</dbReference>
<evidence type="ECO:0000259" key="1">
    <source>
        <dbReference type="Pfam" id="PF26017"/>
    </source>
</evidence>
<feature type="domain" description="BTBD8 BACK" evidence="1">
    <location>
        <begin position="2"/>
        <end position="44"/>
    </location>
</feature>
<reference evidence="2" key="1">
    <citation type="journal article" date="2019" name="bioRxiv">
        <title>The Genome of the Zebra Mussel, Dreissena polymorpha: A Resource for Invasive Species Research.</title>
        <authorList>
            <person name="McCartney M.A."/>
            <person name="Auch B."/>
            <person name="Kono T."/>
            <person name="Mallez S."/>
            <person name="Zhang Y."/>
            <person name="Obille A."/>
            <person name="Becker A."/>
            <person name="Abrahante J.E."/>
            <person name="Garbe J."/>
            <person name="Badalamenti J.P."/>
            <person name="Herman A."/>
            <person name="Mangelson H."/>
            <person name="Liachko I."/>
            <person name="Sullivan S."/>
            <person name="Sone E.D."/>
            <person name="Koren S."/>
            <person name="Silverstein K.A.T."/>
            <person name="Beckman K.B."/>
            <person name="Gohl D.M."/>
        </authorList>
    </citation>
    <scope>NUCLEOTIDE SEQUENCE</scope>
    <source>
        <strain evidence="2">Duluth1</strain>
        <tissue evidence="2">Whole animal</tissue>
    </source>
</reference>
<protein>
    <recommendedName>
        <fullName evidence="1">BTBD8 BACK domain-containing protein</fullName>
    </recommendedName>
</protein>
<organism evidence="2 3">
    <name type="scientific">Dreissena polymorpha</name>
    <name type="common">Zebra mussel</name>
    <name type="synonym">Mytilus polymorpha</name>
    <dbReference type="NCBI Taxonomy" id="45954"/>
    <lineage>
        <taxon>Eukaryota</taxon>
        <taxon>Metazoa</taxon>
        <taxon>Spiralia</taxon>
        <taxon>Lophotrochozoa</taxon>
        <taxon>Mollusca</taxon>
        <taxon>Bivalvia</taxon>
        <taxon>Autobranchia</taxon>
        <taxon>Heteroconchia</taxon>
        <taxon>Euheterodonta</taxon>
        <taxon>Imparidentia</taxon>
        <taxon>Neoheterodontei</taxon>
        <taxon>Myida</taxon>
        <taxon>Dreissenoidea</taxon>
        <taxon>Dreissenidae</taxon>
        <taxon>Dreissena</taxon>
    </lineage>
</organism>
<dbReference type="AlphaFoldDB" id="A0A9D4J8R6"/>